<gene>
    <name evidence="1" type="ORF">H9Q13_13160</name>
</gene>
<dbReference type="Proteomes" id="UP000625551">
    <property type="component" value="Unassembled WGS sequence"/>
</dbReference>
<dbReference type="InterPro" id="IPR021866">
    <property type="entry name" value="SpoIIAA-like"/>
</dbReference>
<proteinExistence type="predicted"/>
<evidence type="ECO:0000313" key="2">
    <source>
        <dbReference type="Proteomes" id="UP000625551"/>
    </source>
</evidence>
<protein>
    <submittedName>
        <fullName evidence="1">STAS/SEC14 domain-containing protein</fullName>
    </submittedName>
</protein>
<reference evidence="1 2" key="1">
    <citation type="submission" date="2020-09" db="EMBL/GenBank/DDBJ databases">
        <title>Genome sequencing and assembly of Pontibacter sp.</title>
        <authorList>
            <person name="Chhetri G."/>
        </authorList>
    </citation>
    <scope>NUCLEOTIDE SEQUENCE [LARGE SCALE GENOMIC DNA]</scope>
    <source>
        <strain evidence="1 2">JH31</strain>
    </source>
</reference>
<dbReference type="RefSeq" id="WP_191184265.1">
    <property type="nucleotide sequence ID" value="NZ_JACXAJ010000006.1"/>
</dbReference>
<comment type="caution">
    <text evidence="1">The sequence shown here is derived from an EMBL/GenBank/DDBJ whole genome shotgun (WGS) entry which is preliminary data.</text>
</comment>
<organism evidence="1 2">
    <name type="scientific">Pontibacter aquaedesilientis</name>
    <dbReference type="NCBI Taxonomy" id="2766980"/>
    <lineage>
        <taxon>Bacteria</taxon>
        <taxon>Pseudomonadati</taxon>
        <taxon>Bacteroidota</taxon>
        <taxon>Cytophagia</taxon>
        <taxon>Cytophagales</taxon>
        <taxon>Hymenobacteraceae</taxon>
        <taxon>Pontibacter</taxon>
    </lineage>
</organism>
<evidence type="ECO:0000313" key="1">
    <source>
        <dbReference type="EMBL" id="MBD1398118.1"/>
    </source>
</evidence>
<sequence>MVIYKNGFLTLDYEPATDILSFEMPNVDDVVLPEMKRSLAIIVEHVRNYDVKRVLLDARQTNMSVDAESYADIIAEFYRNLMATRVQKVARLVTPDSKREKVVKTLLDNMTLSVEVQRFTEVSKALDWLKSDVLPITRPSSRPI</sequence>
<name>A0ABR7XII8_9BACT</name>
<keyword evidence="2" id="KW-1185">Reference proteome</keyword>
<dbReference type="Pfam" id="PF11964">
    <property type="entry name" value="SpoIIAA-like"/>
    <property type="match status" value="1"/>
</dbReference>
<dbReference type="EMBL" id="JACXAJ010000006">
    <property type="protein sequence ID" value="MBD1398118.1"/>
    <property type="molecule type" value="Genomic_DNA"/>
</dbReference>
<accession>A0ABR7XII8</accession>